<evidence type="ECO:0000313" key="3">
    <source>
        <dbReference type="EMBL" id="KOO26803.1"/>
    </source>
</evidence>
<dbReference type="PANTHER" id="PTHR46706:SF12">
    <property type="entry name" value="PROTEIN QUA-1-RELATED"/>
    <property type="match status" value="1"/>
</dbReference>
<dbReference type="SUPFAM" id="SSF51294">
    <property type="entry name" value="Hedgehog/intein (Hint) domain"/>
    <property type="match status" value="1"/>
</dbReference>
<feature type="chain" id="PRO_5005601993" description="Hedgehog protein Hint domain-containing protein" evidence="1">
    <location>
        <begin position="22"/>
        <end position="462"/>
    </location>
</feature>
<proteinExistence type="predicted"/>
<dbReference type="EMBL" id="JWZX01002799">
    <property type="protein sequence ID" value="KOO26803.1"/>
    <property type="molecule type" value="Genomic_DNA"/>
</dbReference>
<dbReference type="InterPro" id="IPR052140">
    <property type="entry name" value="Dev_Signal_Hedgehog-like"/>
</dbReference>
<dbReference type="Pfam" id="PF01079">
    <property type="entry name" value="Hint"/>
    <property type="match status" value="1"/>
</dbReference>
<dbReference type="InterPro" id="IPR001767">
    <property type="entry name" value="Hedgehog_Hint"/>
</dbReference>
<protein>
    <recommendedName>
        <fullName evidence="2">Hedgehog protein Hint domain-containing protein</fullName>
    </recommendedName>
</protein>
<organism evidence="3 4">
    <name type="scientific">Chrysochromulina tobinii</name>
    <dbReference type="NCBI Taxonomy" id="1460289"/>
    <lineage>
        <taxon>Eukaryota</taxon>
        <taxon>Haptista</taxon>
        <taxon>Haptophyta</taxon>
        <taxon>Prymnesiophyceae</taxon>
        <taxon>Prymnesiales</taxon>
        <taxon>Chrysochromulinaceae</taxon>
        <taxon>Chrysochromulina</taxon>
    </lineage>
</organism>
<dbReference type="SUPFAM" id="SSF49329">
    <property type="entry name" value="Cu,Zn superoxide dismutase-like"/>
    <property type="match status" value="1"/>
</dbReference>
<dbReference type="GO" id="GO:0006801">
    <property type="term" value="P:superoxide metabolic process"/>
    <property type="evidence" value="ECO:0007669"/>
    <property type="project" value="InterPro"/>
</dbReference>
<comment type="caution">
    <text evidence="3">The sequence shown here is derived from an EMBL/GenBank/DDBJ whole genome shotgun (WGS) entry which is preliminary data.</text>
</comment>
<keyword evidence="1" id="KW-0732">Signal</keyword>
<name>A0A0M0JKL6_9EUKA</name>
<dbReference type="AlphaFoldDB" id="A0A0M0JKL6"/>
<dbReference type="OrthoDB" id="5212at2759"/>
<dbReference type="InterPro" id="IPR036844">
    <property type="entry name" value="Hint_dom_sf"/>
</dbReference>
<dbReference type="InterPro" id="IPR036423">
    <property type="entry name" value="SOD-like_Cu/Zn_dom_sf"/>
</dbReference>
<evidence type="ECO:0000313" key="4">
    <source>
        <dbReference type="Proteomes" id="UP000037460"/>
    </source>
</evidence>
<evidence type="ECO:0000256" key="1">
    <source>
        <dbReference type="SAM" id="SignalP"/>
    </source>
</evidence>
<reference evidence="4" key="1">
    <citation type="journal article" date="2015" name="PLoS Genet.">
        <title>Genome Sequence and Transcriptome Analyses of Chrysochromulina tobin: Metabolic Tools for Enhanced Algal Fitness in the Prominent Order Prymnesiales (Haptophyceae).</title>
        <authorList>
            <person name="Hovde B.T."/>
            <person name="Deodato C.R."/>
            <person name="Hunsperger H.M."/>
            <person name="Ryken S.A."/>
            <person name="Yost W."/>
            <person name="Jha R.K."/>
            <person name="Patterson J."/>
            <person name="Monnat R.J. Jr."/>
            <person name="Barlow S.B."/>
            <person name="Starkenburg S.R."/>
            <person name="Cattolico R.A."/>
        </authorList>
    </citation>
    <scope>NUCLEOTIDE SEQUENCE</scope>
    <source>
        <strain evidence="4">CCMP291</strain>
    </source>
</reference>
<keyword evidence="4" id="KW-1185">Reference proteome</keyword>
<evidence type="ECO:0000259" key="2">
    <source>
        <dbReference type="Pfam" id="PF01079"/>
    </source>
</evidence>
<feature type="signal peptide" evidence="1">
    <location>
        <begin position="1"/>
        <end position="21"/>
    </location>
</feature>
<feature type="domain" description="Hedgehog protein Hint" evidence="2">
    <location>
        <begin position="302"/>
        <end position="424"/>
    </location>
</feature>
<dbReference type="PANTHER" id="PTHR46706">
    <property type="entry name" value="PROTEIN QUA-1-RELATED"/>
    <property type="match status" value="1"/>
</dbReference>
<dbReference type="Gene3D" id="2.170.16.10">
    <property type="entry name" value="Hedgehog/Intein (Hint) domain"/>
    <property type="match status" value="1"/>
</dbReference>
<accession>A0A0M0JKL6</accession>
<dbReference type="Proteomes" id="UP000037460">
    <property type="component" value="Unassembled WGS sequence"/>
</dbReference>
<dbReference type="GO" id="GO:0046872">
    <property type="term" value="F:metal ion binding"/>
    <property type="evidence" value="ECO:0007669"/>
    <property type="project" value="InterPro"/>
</dbReference>
<dbReference type="GO" id="GO:0016540">
    <property type="term" value="P:protein autoprocessing"/>
    <property type="evidence" value="ECO:0007669"/>
    <property type="project" value="InterPro"/>
</dbReference>
<sequence>MVRLAMMKIVLLALAPATTLGQTLTAAGFVPYLGYTGTLAVIGTIGPMTTVGTNQTFEYILTGVDPACYGGANLSAVNSCGIHIHVGTSCSSNAGGHYFTGAVTTDPWTAIAYTSTSGTTQGTYTVKTGGTSYDVQGRTVIIHNYVGGRIACAVLSNGVNVTLAATPFVKYFDYTGSLVVRGVVNPMTTVGTSQTSTQTFTYVLTGIDLACSGGANRSVANSCGIHIHAQSSCLSNAGMHFYFPGAVVTTDPWETIAYTAVADAVNVTQTSGTHTVNTGAESVDIAGRSVIIHDYNGGRIACALQLGDEIVVSTAAGVLTTDFVSALSLANKDAEPAFFLVLSTAAGRTVTLTEGHHIPVGPSCCATLVTADEVQMGDTVWIASTTGAAVPSAVTKVAKVSKKGLHSPVMTNGHFPLVDGVVTAFDSIHMVTAAGYFLPMLETTGFVHLFKRAAFDSERKFI</sequence>
<gene>
    <name evidence="3" type="ORF">Ctob_001337</name>
</gene>